<dbReference type="Gene3D" id="1.25.40.10">
    <property type="entry name" value="Tetratricopeptide repeat domain"/>
    <property type="match status" value="1"/>
</dbReference>
<evidence type="ECO:0000313" key="2">
    <source>
        <dbReference type="EMBL" id="MYL69862.1"/>
    </source>
</evidence>
<dbReference type="Gene3D" id="1.10.260.40">
    <property type="entry name" value="lambda repressor-like DNA-binding domains"/>
    <property type="match status" value="1"/>
</dbReference>
<dbReference type="SMART" id="SM00028">
    <property type="entry name" value="TPR"/>
    <property type="match status" value="4"/>
</dbReference>
<name>A0A845F6J2_9BACI</name>
<dbReference type="EMBL" id="WMFA01000001">
    <property type="protein sequence ID" value="MYL69862.1"/>
    <property type="molecule type" value="Genomic_DNA"/>
</dbReference>
<dbReference type="AlphaFoldDB" id="A0A845F6J2"/>
<dbReference type="InterPro" id="IPR053163">
    <property type="entry name" value="HTH-type_regulator_Rgg"/>
</dbReference>
<gene>
    <name evidence="2" type="ORF">GLW00_03315</name>
</gene>
<reference evidence="2 3" key="1">
    <citation type="submission" date="2019-11" db="EMBL/GenBank/DDBJ databases">
        <title>Genome sequences of 17 halophilic strains isolated from different environments.</title>
        <authorList>
            <person name="Furrow R.E."/>
        </authorList>
    </citation>
    <scope>NUCLEOTIDE SEQUENCE [LARGE SCALE GENOMIC DNA]</scope>
    <source>
        <strain evidence="2 3">SL-4</strain>
    </source>
</reference>
<dbReference type="Pfam" id="PF01381">
    <property type="entry name" value="HTH_3"/>
    <property type="match status" value="1"/>
</dbReference>
<dbReference type="PROSITE" id="PS50943">
    <property type="entry name" value="HTH_CROC1"/>
    <property type="match status" value="1"/>
</dbReference>
<dbReference type="SUPFAM" id="SSF48452">
    <property type="entry name" value="TPR-like"/>
    <property type="match status" value="1"/>
</dbReference>
<dbReference type="CDD" id="cd00093">
    <property type="entry name" value="HTH_XRE"/>
    <property type="match status" value="1"/>
</dbReference>
<dbReference type="GO" id="GO:0003677">
    <property type="term" value="F:DNA binding"/>
    <property type="evidence" value="ECO:0007669"/>
    <property type="project" value="InterPro"/>
</dbReference>
<accession>A0A845F6J2</accession>
<proteinExistence type="predicted"/>
<dbReference type="InterPro" id="IPR001387">
    <property type="entry name" value="Cro/C1-type_HTH"/>
</dbReference>
<dbReference type="Proteomes" id="UP000450457">
    <property type="component" value="Unassembled WGS sequence"/>
</dbReference>
<evidence type="ECO:0000259" key="1">
    <source>
        <dbReference type="PROSITE" id="PS50943"/>
    </source>
</evidence>
<dbReference type="InterPro" id="IPR011990">
    <property type="entry name" value="TPR-like_helical_dom_sf"/>
</dbReference>
<dbReference type="InterPro" id="IPR019734">
    <property type="entry name" value="TPR_rpt"/>
</dbReference>
<dbReference type="PANTHER" id="PTHR37038">
    <property type="entry name" value="TRANSCRIPTIONAL REGULATOR-RELATED"/>
    <property type="match status" value="1"/>
</dbReference>
<dbReference type="InterPro" id="IPR010982">
    <property type="entry name" value="Lambda_DNA-bd_dom_sf"/>
</dbReference>
<sequence length="421" mass="50069">MTMEMGKILKYYRLKKGMSQEETAESIVSPSYLSRIENNKTTVEKETLILLLQRVGVDYEEIQADEGRIKKLLHQWEEPLLDNKKDECERIYKELQPLIHPVTHTQLQAEFHIKKIRAAIILDFIDEVDHSLRFIDDFFETLSSRNRFFYYKHLGNYYWVVNEPDKAKGYFEKGLAEYSSIHLSELEQADLYFLYALSLYVHQKETVSFSYAQSALTVFQNNYKPRQCLKIHIHIGICFSSIGDVHSALSNFEKAKTLAEEIDDRDHLGVIYHNLATMHLRKKERDLSITHLKKAMYYKEQTSLSYFKSLVLLLFVYIQEKKNEECLHELDSHTKIAEQLPSDNVLTKEFWFFYSFFKAEEKKWEEYVKKEFMPTLKKYRKIQEVERYSRFLGEYYEAKGGYKKAASYYKLALDYTNAVDH</sequence>
<evidence type="ECO:0000313" key="3">
    <source>
        <dbReference type="Proteomes" id="UP000450457"/>
    </source>
</evidence>
<comment type="caution">
    <text evidence="2">The sequence shown here is derived from an EMBL/GenBank/DDBJ whole genome shotgun (WGS) entry which is preliminary data.</text>
</comment>
<protein>
    <submittedName>
        <fullName evidence="2">Helix-turn-helix domain-containing protein</fullName>
    </submittedName>
</protein>
<organism evidence="2 3">
    <name type="scientific">Halobacillus litoralis</name>
    <dbReference type="NCBI Taxonomy" id="45668"/>
    <lineage>
        <taxon>Bacteria</taxon>
        <taxon>Bacillati</taxon>
        <taxon>Bacillota</taxon>
        <taxon>Bacilli</taxon>
        <taxon>Bacillales</taxon>
        <taxon>Bacillaceae</taxon>
        <taxon>Halobacillus</taxon>
    </lineage>
</organism>
<feature type="domain" description="HTH cro/C1-type" evidence="1">
    <location>
        <begin position="9"/>
        <end position="62"/>
    </location>
</feature>
<dbReference type="SUPFAM" id="SSF47413">
    <property type="entry name" value="lambda repressor-like DNA-binding domains"/>
    <property type="match status" value="1"/>
</dbReference>
<dbReference type="SMART" id="SM00530">
    <property type="entry name" value="HTH_XRE"/>
    <property type="match status" value="1"/>
</dbReference>